<dbReference type="Proteomes" id="UP000230750">
    <property type="component" value="Unassembled WGS sequence"/>
</dbReference>
<keyword evidence="2" id="KW-0675">Receptor</keyword>
<dbReference type="InterPro" id="IPR013320">
    <property type="entry name" value="ConA-like_dom_sf"/>
</dbReference>
<dbReference type="GO" id="GO:0016020">
    <property type="term" value="C:membrane"/>
    <property type="evidence" value="ECO:0007669"/>
    <property type="project" value="InterPro"/>
</dbReference>
<sequence length="169" mass="18573">MYIPKYALLNDASLQVRFESTPGGGLGDPDTVSDIALDDISFVNCGSSADISCDFGPANGKTLCGWEQDPTEEMDWILKSDGTPTYYTGPKGDHTTEGSGPEDYGTEAYIFAEVSNFKKGNKARLLSGSLKSTDERGYCFSFWYHMYGSTIGELNDIPQVSRWRRTSKS</sequence>
<protein>
    <submittedName>
        <fullName evidence="2">Putative MAM and LDL-receptor class A domain-containing protein 1</fullName>
    </submittedName>
</protein>
<gene>
    <name evidence="2" type="ORF">BSL78_17990</name>
</gene>
<dbReference type="Pfam" id="PF00629">
    <property type="entry name" value="MAM"/>
    <property type="match status" value="1"/>
</dbReference>
<evidence type="ECO:0000313" key="2">
    <source>
        <dbReference type="EMBL" id="PIK45150.1"/>
    </source>
</evidence>
<accession>A0A2G8KAZ6</accession>
<dbReference type="STRING" id="307972.A0A2G8KAZ6"/>
<evidence type="ECO:0000313" key="3">
    <source>
        <dbReference type="Proteomes" id="UP000230750"/>
    </source>
</evidence>
<proteinExistence type="predicted"/>
<evidence type="ECO:0000259" key="1">
    <source>
        <dbReference type="PROSITE" id="PS50060"/>
    </source>
</evidence>
<dbReference type="SUPFAM" id="SSF49899">
    <property type="entry name" value="Concanavalin A-like lectins/glucanases"/>
    <property type="match status" value="1"/>
</dbReference>
<dbReference type="InterPro" id="IPR051560">
    <property type="entry name" value="MAM_domain-containing"/>
</dbReference>
<dbReference type="EMBL" id="MRZV01000731">
    <property type="protein sequence ID" value="PIK45150.1"/>
    <property type="molecule type" value="Genomic_DNA"/>
</dbReference>
<dbReference type="PANTHER" id="PTHR23282">
    <property type="entry name" value="APICAL ENDOSOMAL GLYCOPROTEIN PRECURSOR"/>
    <property type="match status" value="1"/>
</dbReference>
<dbReference type="PANTHER" id="PTHR23282:SF101">
    <property type="entry name" value="MAM DOMAIN-CONTAINING PROTEIN"/>
    <property type="match status" value="1"/>
</dbReference>
<name>A0A2G8KAZ6_STIJA</name>
<organism evidence="2 3">
    <name type="scientific">Stichopus japonicus</name>
    <name type="common">Sea cucumber</name>
    <dbReference type="NCBI Taxonomy" id="307972"/>
    <lineage>
        <taxon>Eukaryota</taxon>
        <taxon>Metazoa</taxon>
        <taxon>Echinodermata</taxon>
        <taxon>Eleutherozoa</taxon>
        <taxon>Echinozoa</taxon>
        <taxon>Holothuroidea</taxon>
        <taxon>Aspidochirotacea</taxon>
        <taxon>Aspidochirotida</taxon>
        <taxon>Stichopodidae</taxon>
        <taxon>Apostichopus</taxon>
    </lineage>
</organism>
<reference evidence="2 3" key="1">
    <citation type="journal article" date="2017" name="PLoS Biol.">
        <title>The sea cucumber genome provides insights into morphological evolution and visceral regeneration.</title>
        <authorList>
            <person name="Zhang X."/>
            <person name="Sun L."/>
            <person name="Yuan J."/>
            <person name="Sun Y."/>
            <person name="Gao Y."/>
            <person name="Zhang L."/>
            <person name="Li S."/>
            <person name="Dai H."/>
            <person name="Hamel J.F."/>
            <person name="Liu C."/>
            <person name="Yu Y."/>
            <person name="Liu S."/>
            <person name="Lin W."/>
            <person name="Guo K."/>
            <person name="Jin S."/>
            <person name="Xu P."/>
            <person name="Storey K.B."/>
            <person name="Huan P."/>
            <person name="Zhang T."/>
            <person name="Zhou Y."/>
            <person name="Zhang J."/>
            <person name="Lin C."/>
            <person name="Li X."/>
            <person name="Xing L."/>
            <person name="Huo D."/>
            <person name="Sun M."/>
            <person name="Wang L."/>
            <person name="Mercier A."/>
            <person name="Li F."/>
            <person name="Yang H."/>
            <person name="Xiang J."/>
        </authorList>
    </citation>
    <scope>NUCLEOTIDE SEQUENCE [LARGE SCALE GENOMIC DNA]</scope>
    <source>
        <strain evidence="2">Shaxun</strain>
        <tissue evidence="2">Muscle</tissue>
    </source>
</reference>
<dbReference type="CDD" id="cd06263">
    <property type="entry name" value="MAM"/>
    <property type="match status" value="1"/>
</dbReference>
<dbReference type="PROSITE" id="PS50060">
    <property type="entry name" value="MAM_2"/>
    <property type="match status" value="1"/>
</dbReference>
<keyword evidence="3" id="KW-1185">Reference proteome</keyword>
<dbReference type="OrthoDB" id="412155at2759"/>
<comment type="caution">
    <text evidence="2">The sequence shown here is derived from an EMBL/GenBank/DDBJ whole genome shotgun (WGS) entry which is preliminary data.</text>
</comment>
<dbReference type="SMART" id="SM00137">
    <property type="entry name" value="MAM"/>
    <property type="match status" value="1"/>
</dbReference>
<dbReference type="InterPro" id="IPR000998">
    <property type="entry name" value="MAM_dom"/>
</dbReference>
<dbReference type="Gene3D" id="2.60.120.200">
    <property type="match status" value="1"/>
</dbReference>
<feature type="domain" description="MAM" evidence="1">
    <location>
        <begin position="51"/>
        <end position="150"/>
    </location>
</feature>
<dbReference type="AlphaFoldDB" id="A0A2G8KAZ6"/>